<dbReference type="SUPFAM" id="SSF51735">
    <property type="entry name" value="NAD(P)-binding Rossmann-fold domains"/>
    <property type="match status" value="1"/>
</dbReference>
<dbReference type="GO" id="GO:0016616">
    <property type="term" value="F:oxidoreductase activity, acting on the CH-OH group of donors, NAD or NADP as acceptor"/>
    <property type="evidence" value="ECO:0007669"/>
    <property type="project" value="TreeGrafter"/>
</dbReference>
<name>A0A1B7M0F3_9MICC</name>
<dbReference type="InterPro" id="IPR002347">
    <property type="entry name" value="SDR_fam"/>
</dbReference>
<keyword evidence="2" id="KW-0560">Oxidoreductase</keyword>
<accession>A0A1B7M0F3</accession>
<reference evidence="3 4" key="1">
    <citation type="submission" date="2016-04" db="EMBL/GenBank/DDBJ databases">
        <title>First whole genome shotgun sequence of the bacterium Enteractinococcus sp. strain UASWS1574.</title>
        <authorList>
            <person name="Crovadore J."/>
            <person name="Chablais R."/>
            <person name="Lefort F."/>
        </authorList>
    </citation>
    <scope>NUCLEOTIDE SEQUENCE [LARGE SCALE GENOMIC DNA]</scope>
    <source>
        <strain evidence="3 4">UASWS1574</strain>
    </source>
</reference>
<evidence type="ECO:0000313" key="4">
    <source>
        <dbReference type="Proteomes" id="UP000078292"/>
    </source>
</evidence>
<sequence>MIMSIPVPQDAAEPIRPVAVVTGGRQGLGRGAAVHLARKGFDVAIADLPALQDDVAIGELLATLRETGAKAEYYQLDIADLGAHAAFVDQVWADFGRLDCLHNNAGIAARPLVDVLDLEPEAFDRASDINLRGTFFLSQAVAKSMLADPSRLTDGVYRSILFVTSIAAELVSTDRSQYCITKTAVSMASEVFATRLGPEGIHVHEIRPGFMRTEMTASASTAPIDKKMEDGSVPLGRWGSTDDVGQAVATLASGALPYMTGQPLWIAGGLNIAQAT</sequence>
<dbReference type="AlphaFoldDB" id="A0A1B7M0F3"/>
<proteinExistence type="inferred from homology"/>
<dbReference type="STRING" id="1837282.A6F49_09060"/>
<dbReference type="PANTHER" id="PTHR42760:SF133">
    <property type="entry name" value="3-OXOACYL-[ACYL-CARRIER-PROTEIN] REDUCTASE"/>
    <property type="match status" value="1"/>
</dbReference>
<evidence type="ECO:0000313" key="3">
    <source>
        <dbReference type="EMBL" id="OAV61571.1"/>
    </source>
</evidence>
<dbReference type="InterPro" id="IPR036291">
    <property type="entry name" value="NAD(P)-bd_dom_sf"/>
</dbReference>
<dbReference type="NCBIfam" id="NF009386">
    <property type="entry name" value="PRK12745.1"/>
    <property type="match status" value="1"/>
</dbReference>
<dbReference type="PRINTS" id="PR00081">
    <property type="entry name" value="GDHRDH"/>
</dbReference>
<dbReference type="GO" id="GO:0048038">
    <property type="term" value="F:quinone binding"/>
    <property type="evidence" value="ECO:0007669"/>
    <property type="project" value="TreeGrafter"/>
</dbReference>
<protein>
    <submittedName>
        <fullName evidence="3">3-oxoacyl-ACP reductase</fullName>
    </submittedName>
</protein>
<comment type="similarity">
    <text evidence="1">Belongs to the short-chain dehydrogenases/reductases (SDR) family.</text>
</comment>
<keyword evidence="4" id="KW-1185">Reference proteome</keyword>
<dbReference type="EMBL" id="LXEY01000016">
    <property type="protein sequence ID" value="OAV61571.1"/>
    <property type="molecule type" value="Genomic_DNA"/>
</dbReference>
<dbReference type="Proteomes" id="UP000078292">
    <property type="component" value="Unassembled WGS sequence"/>
</dbReference>
<dbReference type="Gene3D" id="3.40.50.720">
    <property type="entry name" value="NAD(P)-binding Rossmann-like Domain"/>
    <property type="match status" value="1"/>
</dbReference>
<evidence type="ECO:0000256" key="1">
    <source>
        <dbReference type="ARBA" id="ARBA00006484"/>
    </source>
</evidence>
<comment type="caution">
    <text evidence="3">The sequence shown here is derived from an EMBL/GenBank/DDBJ whole genome shotgun (WGS) entry which is preliminary data.</text>
</comment>
<dbReference type="OrthoDB" id="517007at2"/>
<gene>
    <name evidence="3" type="ORF">A6F49_09060</name>
</gene>
<dbReference type="GO" id="GO:0006633">
    <property type="term" value="P:fatty acid biosynthetic process"/>
    <property type="evidence" value="ECO:0007669"/>
    <property type="project" value="TreeGrafter"/>
</dbReference>
<dbReference type="Pfam" id="PF13561">
    <property type="entry name" value="adh_short_C2"/>
    <property type="match status" value="1"/>
</dbReference>
<dbReference type="FunFam" id="3.40.50.720:FF:000084">
    <property type="entry name" value="Short-chain dehydrogenase reductase"/>
    <property type="match status" value="1"/>
</dbReference>
<organism evidence="3 4">
    <name type="scientific">Enteractinococcus helveticum</name>
    <dbReference type="NCBI Taxonomy" id="1837282"/>
    <lineage>
        <taxon>Bacteria</taxon>
        <taxon>Bacillati</taxon>
        <taxon>Actinomycetota</taxon>
        <taxon>Actinomycetes</taxon>
        <taxon>Micrococcales</taxon>
        <taxon>Micrococcaceae</taxon>
    </lineage>
</organism>
<dbReference type="PANTHER" id="PTHR42760">
    <property type="entry name" value="SHORT-CHAIN DEHYDROGENASES/REDUCTASES FAMILY MEMBER"/>
    <property type="match status" value="1"/>
</dbReference>
<evidence type="ECO:0000256" key="2">
    <source>
        <dbReference type="ARBA" id="ARBA00023002"/>
    </source>
</evidence>